<evidence type="ECO:0008006" key="4">
    <source>
        <dbReference type="Google" id="ProtNLM"/>
    </source>
</evidence>
<evidence type="ECO:0000313" key="2">
    <source>
        <dbReference type="EMBL" id="AQW69121.1"/>
    </source>
</evidence>
<accession>A0ABN4XXM7</accession>
<evidence type="ECO:0000256" key="1">
    <source>
        <dbReference type="SAM" id="MobiDB-lite"/>
    </source>
</evidence>
<feature type="compositionally biased region" description="Basic and acidic residues" evidence="1">
    <location>
        <begin position="23"/>
        <end position="33"/>
    </location>
</feature>
<evidence type="ECO:0000313" key="3">
    <source>
        <dbReference type="Proteomes" id="UP000191010"/>
    </source>
</evidence>
<keyword evidence="3" id="KW-1185">Reference proteome</keyword>
<dbReference type="EMBL" id="CP019952">
    <property type="protein sequence ID" value="AQW69121.1"/>
    <property type="molecule type" value="Genomic_DNA"/>
</dbReference>
<proteinExistence type="predicted"/>
<sequence>MAQGCADDVQGKRVTLPAQAPGSREHYHREHQARAMAEAQRLLAAREAVGGRWLGWVAAELYTQGPPHYVAMVRRALQRLSKQPG</sequence>
<protein>
    <recommendedName>
        <fullName evidence="4">Lipoprotein</fullName>
    </recommendedName>
</protein>
<feature type="region of interest" description="Disordered" evidence="1">
    <location>
        <begin position="1"/>
        <end position="33"/>
    </location>
</feature>
<name>A0ABN4XXM7_9PSED</name>
<reference evidence="2 3" key="1">
    <citation type="submission" date="2017-02" db="EMBL/GenBank/DDBJ databases">
        <authorList>
            <person name="Guo L."/>
        </authorList>
    </citation>
    <scope>NUCLEOTIDE SEQUENCE [LARGE SCALE GENOMIC DNA]</scope>
    <source>
        <strain evidence="2 3">PRS09-11288</strain>
    </source>
</reference>
<organism evidence="2 3">
    <name type="scientific">Pseudomonas parafulva</name>
    <dbReference type="NCBI Taxonomy" id="157782"/>
    <lineage>
        <taxon>Bacteria</taxon>
        <taxon>Pseudomonadati</taxon>
        <taxon>Pseudomonadota</taxon>
        <taxon>Gammaproteobacteria</taxon>
        <taxon>Pseudomonadales</taxon>
        <taxon>Pseudomonadaceae</taxon>
        <taxon>Pseudomonas</taxon>
    </lineage>
</organism>
<gene>
    <name evidence="2" type="ORF">B2J77_13280</name>
</gene>
<dbReference type="Proteomes" id="UP000191010">
    <property type="component" value="Chromosome"/>
</dbReference>